<sequence>MEIASYVLYLPIQMILISTIFCRDGYHVIRPTQECWTAGHTVLSVFSIICFVINFALHGMYKYLIFPFDPKHGGLFAHLSGWTKAIIDLFANCQILVLSLMSFDRGYIALFTLIPSFCITLWMAYRQPFYSVFANCFYCCCFASYFVLRAFGEIDQFLTDSLTAHIILWVVGIVLLIPICICFCVYINKRYKSLFLLCPNNQPPLFVTVHPSTIDVDSSITPSMLTAQRTNIYRRLTSVFSLEHALRFLHNRKFRSQPYMDYAVELMGIAIKNCKRSSKLVFIYFAYTLSFRKQREKADNLLPTIKHYTTPYYMRFVLYCYQSEQVRGAINAANFDDRDHLDQNTLALSSVEMNNLENAVKYHVEACRNLKSCWNAVNHLSSKSKSIPILLQETTICGMIARKGYESLLQSRPNNYVIMKLLAYLLKDILRDDEQAEILIARAEQLDDYHTAYVGSPKESELSSISSGSKTQGTAKKRKKKQTLQLQILAREKVSSTSTNSISVIYWCQFFMFLLIITALVLGLLAILAFLNSALSSLENIMLVEQVGRYSGKIALYSKYLMMHMYPTYTQPVVDFAQFPSIQEAADNLTSLSAQAKDVLHKLFGSSSLSPWELKDCALLRTQYDYDSTLLTASIQKEWVDNQILMDAAHAIAYSATDAASMIDKPSASLFTALSFPIINYPTTMMESFKRAIFSYYKSSVSTLNWATGVIIITNIVVVWVLATISLIIVVIFLQRVLNKRKRSFSLLLSVPHNAIQRQSLQIIQHENDIQVLRNLIIHDDRGEEVVASEPSITRLQSFHSSSSLTSDHRSGSIHPQKHQHRRDAVKQGIVNRTDGDSLNLAIISEEEEEEIRKLAASKRDEIDHTQIEPEHEPVPDNEPVSDPSPVPIVPDEPGTPKLSLEMNENNSKASFDDIEELKVDNDENVVILDSDYVPKAKKKKKKKKTVFDEPIERPDSTPAHYSDDENTVDEKPREKKNEEKNSDKAEEKTKHKEKKQTEMNEDSENKESDTEPIEIVVDGNTFDEQDESTVKKKKKKKKRENSNSTISHTIITPVSLNTNNENSDKNDQANQPNPMIHPPYNQSQTVIPMWMPQMPPGYQPNMSPPPAHPTMPSFALPVNFPHLYPQHIFPSNNPQDPFPTTRYGLSTGRESVYTGRGPPTSRSPHVSDIDMPPSDTHRLVRSDTAREELSQSSQEETVPLIPVQQYDEEEEYEMKQMGIVRNAVDDIEWEDEIEKNVETLTTAVQNLPRGVNPIFFVLFILYFILFNAAIIPLGIILLQEIPILKKSIAASVLSASRSLQFYQTVIFTMQLVTGAQDIPLKTAAPENAAGFSSNVVKDFSYITGDMETLHKLFIASGNLYHSLDSVSMNGVAQEGWSADWKLNVQNGRCTAEMNMATMTNNSYICVMDNNEPCPDDRLHSTIVYLDMNMLKNRFQRKHFKLGALNVSDISLASKPWKFMQSSANFDLDIYQMNQSSGFKATSVTVTGDIKVIEIISLCVLIGTFVLMFAFLLIPLMISTRRLEKYTTQIEKLIPSDITDSLGLEDSMLTHIQSIDLARERMFEMQVLIYDSIIRFSNTVEVRTLILELMQQTKGEFEHEEHLMDRREETMKMEKADDTDELDKLKQASDAHKLDHLRLQQRLTVLLDSLCSQDVCVRHDCTFTLMGFLENMTIFPVDFFKQKTVLDYSCGTGVCGILLSMLCPNMTISIPSFHHDLVQRNIATNASKRSISVVQRSDFMDIVRMLKGQMGAGSVTILAYELRTREEVDLFKRLQEYFLMQRIPDTNIPQELRDDKIAIIFLKLKP</sequence>
<keyword evidence="2" id="KW-0472">Membrane</keyword>
<evidence type="ECO:0000259" key="3">
    <source>
        <dbReference type="Pfam" id="PF25474"/>
    </source>
</evidence>
<dbReference type="EMBL" id="JARBJD010000105">
    <property type="protein sequence ID" value="KAK2952291.1"/>
    <property type="molecule type" value="Genomic_DNA"/>
</dbReference>
<dbReference type="PANTHER" id="PTHR31600:SF2">
    <property type="entry name" value="GAMETE ENRICHED GENE 10 PROTEIN-RELATED"/>
    <property type="match status" value="1"/>
</dbReference>
<keyword evidence="2" id="KW-0812">Transmembrane</keyword>
<comment type="caution">
    <text evidence="4">The sequence shown here is derived from an EMBL/GenBank/DDBJ whole genome shotgun (WGS) entry which is preliminary data.</text>
</comment>
<organism evidence="4 5">
    <name type="scientific">Blattamonas nauphoetae</name>
    <dbReference type="NCBI Taxonomy" id="2049346"/>
    <lineage>
        <taxon>Eukaryota</taxon>
        <taxon>Metamonada</taxon>
        <taxon>Preaxostyla</taxon>
        <taxon>Oxymonadida</taxon>
        <taxon>Blattamonas</taxon>
    </lineage>
</organism>
<evidence type="ECO:0000256" key="1">
    <source>
        <dbReference type="SAM" id="MobiDB-lite"/>
    </source>
</evidence>
<protein>
    <recommendedName>
        <fullName evidence="3">TmcB/TmcC TPR repeats domain-containing protein</fullName>
    </recommendedName>
</protein>
<reference evidence="4 5" key="1">
    <citation type="journal article" date="2022" name="bioRxiv">
        <title>Genomics of Preaxostyla Flagellates Illuminates Evolutionary Transitions and the Path Towards Mitochondrial Loss.</title>
        <authorList>
            <person name="Novak L.V.F."/>
            <person name="Treitli S.C."/>
            <person name="Pyrih J."/>
            <person name="Halakuc P."/>
            <person name="Pipaliya S.V."/>
            <person name="Vacek V."/>
            <person name="Brzon O."/>
            <person name="Soukal P."/>
            <person name="Eme L."/>
            <person name="Dacks J.B."/>
            <person name="Karnkowska A."/>
            <person name="Elias M."/>
            <person name="Hampl V."/>
        </authorList>
    </citation>
    <scope>NUCLEOTIDE SEQUENCE [LARGE SCALE GENOMIC DNA]</scope>
    <source>
        <strain evidence="4">NAU3</strain>
        <tissue evidence="4">Gut</tissue>
    </source>
</reference>
<feature type="transmembrane region" description="Helical" evidence="2">
    <location>
        <begin position="706"/>
        <end position="734"/>
    </location>
</feature>
<feature type="transmembrane region" description="Helical" evidence="2">
    <location>
        <begin position="38"/>
        <end position="61"/>
    </location>
</feature>
<keyword evidence="2" id="KW-1133">Transmembrane helix</keyword>
<feature type="transmembrane region" description="Helical" evidence="2">
    <location>
        <begin position="6"/>
        <end position="26"/>
    </location>
</feature>
<dbReference type="PANTHER" id="PTHR31600">
    <property type="entry name" value="TINY MACROCYSTS PROTEIN B-RELATED"/>
    <property type="match status" value="1"/>
</dbReference>
<feature type="transmembrane region" description="Helical" evidence="2">
    <location>
        <begin position="106"/>
        <end position="125"/>
    </location>
</feature>
<feature type="region of interest" description="Disordered" evidence="1">
    <location>
        <begin position="860"/>
        <end position="1078"/>
    </location>
</feature>
<feature type="transmembrane region" description="Helical" evidence="2">
    <location>
        <begin position="1255"/>
        <end position="1279"/>
    </location>
</feature>
<dbReference type="Pfam" id="PF25474">
    <property type="entry name" value="TPR_TmcB"/>
    <property type="match status" value="1"/>
</dbReference>
<accession>A0ABQ9XJW0</accession>
<feature type="compositionally biased region" description="Basic residues" evidence="1">
    <location>
        <begin position="936"/>
        <end position="945"/>
    </location>
</feature>
<evidence type="ECO:0000313" key="4">
    <source>
        <dbReference type="EMBL" id="KAK2952291.1"/>
    </source>
</evidence>
<feature type="transmembrane region" description="Helical" evidence="2">
    <location>
        <begin position="164"/>
        <end position="187"/>
    </location>
</feature>
<feature type="transmembrane region" description="Helical" evidence="2">
    <location>
        <begin position="504"/>
        <end position="531"/>
    </location>
</feature>
<gene>
    <name evidence="4" type="ORF">BLNAU_12700</name>
</gene>
<proteinExistence type="predicted"/>
<feature type="compositionally biased region" description="Basic and acidic residues" evidence="1">
    <location>
        <begin position="969"/>
        <end position="1010"/>
    </location>
</feature>
<feature type="transmembrane region" description="Helical" evidence="2">
    <location>
        <begin position="1495"/>
        <end position="1518"/>
    </location>
</feature>
<feature type="compositionally biased region" description="Basic and acidic residues" evidence="1">
    <location>
        <begin position="946"/>
        <end position="956"/>
    </location>
</feature>
<feature type="region of interest" description="Disordered" evidence="1">
    <location>
        <begin position="459"/>
        <end position="478"/>
    </location>
</feature>
<feature type="region of interest" description="Disordered" evidence="1">
    <location>
        <begin position="1150"/>
        <end position="1176"/>
    </location>
</feature>
<feature type="region of interest" description="Disordered" evidence="1">
    <location>
        <begin position="798"/>
        <end position="831"/>
    </location>
</feature>
<feature type="compositionally biased region" description="Low complexity" evidence="1">
    <location>
        <begin position="462"/>
        <end position="474"/>
    </location>
</feature>
<feature type="compositionally biased region" description="Basic and acidic residues" evidence="1">
    <location>
        <begin position="860"/>
        <end position="875"/>
    </location>
</feature>
<dbReference type="InterPro" id="IPR057352">
    <property type="entry name" value="TPR_TmcB/C"/>
</dbReference>
<feature type="domain" description="TmcB/TmcC TPR repeats" evidence="3">
    <location>
        <begin position="349"/>
        <end position="448"/>
    </location>
</feature>
<feature type="transmembrane region" description="Helical" evidence="2">
    <location>
        <begin position="132"/>
        <end position="152"/>
    </location>
</feature>
<dbReference type="Proteomes" id="UP001281761">
    <property type="component" value="Unassembled WGS sequence"/>
</dbReference>
<dbReference type="InterPro" id="IPR052994">
    <property type="entry name" value="Tiny_macrocysts_regulators"/>
</dbReference>
<feature type="compositionally biased region" description="Polar residues" evidence="1">
    <location>
        <begin position="1043"/>
        <end position="1062"/>
    </location>
</feature>
<evidence type="ECO:0000256" key="2">
    <source>
        <dbReference type="SAM" id="Phobius"/>
    </source>
</evidence>
<name>A0ABQ9XJW0_9EUKA</name>
<evidence type="ECO:0000313" key="5">
    <source>
        <dbReference type="Proteomes" id="UP001281761"/>
    </source>
</evidence>
<keyword evidence="5" id="KW-1185">Reference proteome</keyword>